<evidence type="ECO:0000313" key="6">
    <source>
        <dbReference type="EMBL" id="UUP18972.1"/>
    </source>
</evidence>
<keyword evidence="3" id="KW-0804">Transcription</keyword>
<feature type="compositionally biased region" description="Basic and acidic residues" evidence="4">
    <location>
        <begin position="1"/>
        <end position="14"/>
    </location>
</feature>
<dbReference type="InterPro" id="IPR036388">
    <property type="entry name" value="WH-like_DNA-bd_sf"/>
</dbReference>
<evidence type="ECO:0000256" key="1">
    <source>
        <dbReference type="ARBA" id="ARBA00023015"/>
    </source>
</evidence>
<evidence type="ECO:0000256" key="3">
    <source>
        <dbReference type="ARBA" id="ARBA00023163"/>
    </source>
</evidence>
<dbReference type="Gene3D" id="1.10.10.10">
    <property type="entry name" value="Winged helix-like DNA-binding domain superfamily/Winged helix DNA-binding domain"/>
    <property type="match status" value="1"/>
</dbReference>
<dbReference type="PANTHER" id="PTHR43537:SF24">
    <property type="entry name" value="GLUCONATE OPERON TRANSCRIPTIONAL REPRESSOR"/>
    <property type="match status" value="1"/>
</dbReference>
<dbReference type="SUPFAM" id="SSF48008">
    <property type="entry name" value="GntR ligand-binding domain-like"/>
    <property type="match status" value="1"/>
</dbReference>
<dbReference type="Proteomes" id="UP001342418">
    <property type="component" value="Chromosome"/>
</dbReference>
<proteinExistence type="predicted"/>
<dbReference type="SUPFAM" id="SSF46785">
    <property type="entry name" value="Winged helix' DNA-binding domain"/>
    <property type="match status" value="1"/>
</dbReference>
<dbReference type="InterPro" id="IPR008920">
    <property type="entry name" value="TF_FadR/GntR_C"/>
</dbReference>
<dbReference type="InterPro" id="IPR011711">
    <property type="entry name" value="GntR_C"/>
</dbReference>
<keyword evidence="7" id="KW-1185">Reference proteome</keyword>
<evidence type="ECO:0000256" key="4">
    <source>
        <dbReference type="SAM" id="MobiDB-lite"/>
    </source>
</evidence>
<dbReference type="InterPro" id="IPR036390">
    <property type="entry name" value="WH_DNA-bd_sf"/>
</dbReference>
<dbReference type="PANTHER" id="PTHR43537">
    <property type="entry name" value="TRANSCRIPTIONAL REGULATOR, GNTR FAMILY"/>
    <property type="match status" value="1"/>
</dbReference>
<dbReference type="SMART" id="SM00895">
    <property type="entry name" value="FCD"/>
    <property type="match status" value="1"/>
</dbReference>
<feature type="region of interest" description="Disordered" evidence="4">
    <location>
        <begin position="1"/>
        <end position="20"/>
    </location>
</feature>
<keyword evidence="2" id="KW-0238">DNA-binding</keyword>
<evidence type="ECO:0000259" key="5">
    <source>
        <dbReference type="SMART" id="SM00895"/>
    </source>
</evidence>
<accession>A0ABY5MQC7</accession>
<feature type="domain" description="GntR C-terminal" evidence="5">
    <location>
        <begin position="100"/>
        <end position="228"/>
    </location>
</feature>
<dbReference type="RefSeq" id="WP_338531159.1">
    <property type="nucleotide sequence ID" value="NZ_CP030941.1"/>
</dbReference>
<reference evidence="6 7" key="1">
    <citation type="submission" date="2018-07" db="EMBL/GenBank/DDBJ databases">
        <title>Genome sequence of Nitratireductor thuwali#1536.</title>
        <authorList>
            <person name="Michoud G."/>
            <person name="Merlino G."/>
            <person name="Sefrji F.O."/>
            <person name="Daffonchio D."/>
        </authorList>
    </citation>
    <scope>NUCLEOTIDE SEQUENCE [LARGE SCALE GENOMIC DNA]</scope>
    <source>
        <strain evidence="7">Nit1536</strain>
    </source>
</reference>
<organism evidence="6 7">
    <name type="scientific">Nitratireductor thuwali</name>
    <dbReference type="NCBI Taxonomy" id="2267699"/>
    <lineage>
        <taxon>Bacteria</taxon>
        <taxon>Pseudomonadati</taxon>
        <taxon>Pseudomonadota</taxon>
        <taxon>Alphaproteobacteria</taxon>
        <taxon>Hyphomicrobiales</taxon>
        <taxon>Phyllobacteriaceae</taxon>
        <taxon>Nitratireductor</taxon>
    </lineage>
</organism>
<sequence>MKHLIEKRENEGRTGKAAARGGQAPALLARGAYDALVDMLRDGSLSSGSFATVPDLVEMLDFPLAAVREAVKRADACGFLNVIPKRGVMIMDAGPETTRACLSLRAMFDVEGARRLVKKGADMPLEALRAAHEDMLERAQREMTPDLPRQAIRTDLSLHDALSAGLDTRLEALLYDENRTRIAIIQNTRAFVPNRVVSAMEEHLAVISALETRDADAAADAIRLHLQNTLQWWGVPD</sequence>
<gene>
    <name evidence="6" type="ORF">NTH_03458</name>
</gene>
<dbReference type="Gene3D" id="1.20.120.530">
    <property type="entry name" value="GntR ligand-binding domain-like"/>
    <property type="match status" value="1"/>
</dbReference>
<dbReference type="EMBL" id="CP030941">
    <property type="protein sequence ID" value="UUP18972.1"/>
    <property type="molecule type" value="Genomic_DNA"/>
</dbReference>
<protein>
    <recommendedName>
        <fullName evidence="5">GntR C-terminal domain-containing protein</fullName>
    </recommendedName>
</protein>
<evidence type="ECO:0000313" key="7">
    <source>
        <dbReference type="Proteomes" id="UP001342418"/>
    </source>
</evidence>
<name>A0ABY5MQC7_9HYPH</name>
<evidence type="ECO:0000256" key="2">
    <source>
        <dbReference type="ARBA" id="ARBA00023125"/>
    </source>
</evidence>
<keyword evidence="1" id="KW-0805">Transcription regulation</keyword>
<dbReference type="Pfam" id="PF07729">
    <property type="entry name" value="FCD"/>
    <property type="match status" value="1"/>
</dbReference>